<feature type="compositionally biased region" description="Polar residues" evidence="1">
    <location>
        <begin position="206"/>
        <end position="216"/>
    </location>
</feature>
<organism evidence="2 3">
    <name type="scientific">Candidatus Nitrospira neomarina</name>
    <dbReference type="NCBI Taxonomy" id="3020899"/>
    <lineage>
        <taxon>Bacteria</taxon>
        <taxon>Pseudomonadati</taxon>
        <taxon>Nitrospirota</taxon>
        <taxon>Nitrospiria</taxon>
        <taxon>Nitrospirales</taxon>
        <taxon>Nitrospiraceae</taxon>
        <taxon>Nitrospira</taxon>
    </lineage>
</organism>
<protein>
    <submittedName>
        <fullName evidence="2">HEAT repeat domain-containing protein</fullName>
    </submittedName>
</protein>
<accession>A0AA96JUM5</accession>
<keyword evidence="3" id="KW-1185">Reference proteome</keyword>
<dbReference type="Proteomes" id="UP001302494">
    <property type="component" value="Chromosome"/>
</dbReference>
<dbReference type="RefSeq" id="WP_312741903.1">
    <property type="nucleotide sequence ID" value="NZ_CP116968.1"/>
</dbReference>
<evidence type="ECO:0000256" key="1">
    <source>
        <dbReference type="SAM" id="MobiDB-lite"/>
    </source>
</evidence>
<name>A0AA96JUM5_9BACT</name>
<dbReference type="EMBL" id="CP116968">
    <property type="protein sequence ID" value="WNM60747.1"/>
    <property type="molecule type" value="Genomic_DNA"/>
</dbReference>
<evidence type="ECO:0000313" key="2">
    <source>
        <dbReference type="EMBL" id="WNM60747.1"/>
    </source>
</evidence>
<dbReference type="AlphaFoldDB" id="A0AA96JUM5"/>
<gene>
    <name evidence="2" type="ORF">PQG83_13375</name>
</gene>
<sequence>MMGLGMRWIICVVFFVVVQFSDLGMAGEIQGKNGESQLIALESSSQFFMDKKFGVGPSPIPIQDFVRQPFPSPLTVEYFKNIQTYAQDQTAIPELRKLLRDGCKGKNIDERLCSNIVTVLGVLATPEALSGLREFLEQGSQESDLRVKTDAVRALGVWANIRDQMLNLNGQDTGGANDKESGELIKSVLGELVNQASEGLEKSDGSDSQTPRQSLTDGDGVAESVTPKSVAFSTKLLKDLPRDDQTIWLRRLRRAAIQGLAFSGSKGVLHLENGRKGPDVKSYLESLLAEAKVGTSFRAFMLEILSAHNIIARVGIECYFEQKKDQDTSDECKAKWVGNKSEKLQ</sequence>
<proteinExistence type="predicted"/>
<dbReference type="Gene3D" id="1.25.10.10">
    <property type="entry name" value="Leucine-rich Repeat Variant"/>
    <property type="match status" value="1"/>
</dbReference>
<evidence type="ECO:0000313" key="3">
    <source>
        <dbReference type="Proteomes" id="UP001302494"/>
    </source>
</evidence>
<reference evidence="2 3" key="1">
    <citation type="submission" date="2023-01" db="EMBL/GenBank/DDBJ databases">
        <title>Cultivation and genomic characterization of new, ubiquitous marine nitrite-oxidizing bacteria from the Nitrospirales.</title>
        <authorList>
            <person name="Mueller A.J."/>
            <person name="Daebeler A."/>
            <person name="Herbold C.W."/>
            <person name="Kirkegaard R.H."/>
            <person name="Daims H."/>
        </authorList>
    </citation>
    <scope>NUCLEOTIDE SEQUENCE [LARGE SCALE GENOMIC DNA]</scope>
    <source>
        <strain evidence="2 3">DK</strain>
    </source>
</reference>
<dbReference type="InterPro" id="IPR011989">
    <property type="entry name" value="ARM-like"/>
</dbReference>
<feature type="region of interest" description="Disordered" evidence="1">
    <location>
        <begin position="197"/>
        <end position="222"/>
    </location>
</feature>
<dbReference type="KEGG" id="nneo:PQG83_13375"/>